<protein>
    <submittedName>
        <fullName evidence="3">Uncharacterized protein</fullName>
    </submittedName>
</protein>
<evidence type="ECO:0000313" key="3">
    <source>
        <dbReference type="EMBL" id="EMD60345.1"/>
    </source>
</evidence>
<dbReference type="RefSeq" id="XP_007703724.1">
    <property type="nucleotide sequence ID" value="XM_007705534.1"/>
</dbReference>
<dbReference type="OMA" id="HASCNTV"/>
<evidence type="ECO:0000256" key="1">
    <source>
        <dbReference type="SAM" id="MobiDB-lite"/>
    </source>
</evidence>
<dbReference type="OrthoDB" id="3692422at2759"/>
<keyword evidence="4" id="KW-1185">Reference proteome</keyword>
<reference evidence="3 4" key="1">
    <citation type="journal article" date="2012" name="PLoS Pathog.">
        <title>Diverse lifestyles and strategies of plant pathogenesis encoded in the genomes of eighteen Dothideomycetes fungi.</title>
        <authorList>
            <person name="Ohm R.A."/>
            <person name="Feau N."/>
            <person name="Henrissat B."/>
            <person name="Schoch C.L."/>
            <person name="Horwitz B.A."/>
            <person name="Barry K.W."/>
            <person name="Condon B.J."/>
            <person name="Copeland A.C."/>
            <person name="Dhillon B."/>
            <person name="Glaser F."/>
            <person name="Hesse C.N."/>
            <person name="Kosti I."/>
            <person name="LaButti K."/>
            <person name="Lindquist E.A."/>
            <person name="Lucas S."/>
            <person name="Salamov A.A."/>
            <person name="Bradshaw R.E."/>
            <person name="Ciuffetti L."/>
            <person name="Hamelin R.C."/>
            <person name="Kema G.H.J."/>
            <person name="Lawrence C."/>
            <person name="Scott J.A."/>
            <person name="Spatafora J.W."/>
            <person name="Turgeon B.G."/>
            <person name="de Wit P.J.G.M."/>
            <person name="Zhong S."/>
            <person name="Goodwin S.B."/>
            <person name="Grigoriev I.V."/>
        </authorList>
    </citation>
    <scope>NUCLEOTIDE SEQUENCE [LARGE SCALE GENOMIC DNA]</scope>
    <source>
        <strain evidence="4">ND90Pr / ATCC 201652</strain>
    </source>
</reference>
<proteinExistence type="predicted"/>
<name>M2SCY0_COCSN</name>
<feature type="region of interest" description="Disordered" evidence="1">
    <location>
        <begin position="260"/>
        <end position="286"/>
    </location>
</feature>
<dbReference type="AlphaFoldDB" id="M2SCY0"/>
<feature type="transmembrane region" description="Helical" evidence="2">
    <location>
        <begin position="82"/>
        <end position="105"/>
    </location>
</feature>
<evidence type="ECO:0000313" key="4">
    <source>
        <dbReference type="Proteomes" id="UP000016934"/>
    </source>
</evidence>
<keyword evidence="2" id="KW-0472">Membrane</keyword>
<accession>M2SCY0</accession>
<evidence type="ECO:0000256" key="2">
    <source>
        <dbReference type="SAM" id="Phobius"/>
    </source>
</evidence>
<dbReference type="Proteomes" id="UP000016934">
    <property type="component" value="Unassembled WGS sequence"/>
</dbReference>
<reference evidence="4" key="2">
    <citation type="journal article" date="2013" name="PLoS Genet.">
        <title>Comparative genome structure, secondary metabolite, and effector coding capacity across Cochliobolus pathogens.</title>
        <authorList>
            <person name="Condon B.J."/>
            <person name="Leng Y."/>
            <person name="Wu D."/>
            <person name="Bushley K.E."/>
            <person name="Ohm R.A."/>
            <person name="Otillar R."/>
            <person name="Martin J."/>
            <person name="Schackwitz W."/>
            <person name="Grimwood J."/>
            <person name="MohdZainudin N."/>
            <person name="Xue C."/>
            <person name="Wang R."/>
            <person name="Manning V.A."/>
            <person name="Dhillon B."/>
            <person name="Tu Z.J."/>
            <person name="Steffenson B.J."/>
            <person name="Salamov A."/>
            <person name="Sun H."/>
            <person name="Lowry S."/>
            <person name="LaButti K."/>
            <person name="Han J."/>
            <person name="Copeland A."/>
            <person name="Lindquist E."/>
            <person name="Barry K."/>
            <person name="Schmutz J."/>
            <person name="Baker S.E."/>
            <person name="Ciuffetti L.M."/>
            <person name="Grigoriev I.V."/>
            <person name="Zhong S."/>
            <person name="Turgeon B.G."/>
        </authorList>
    </citation>
    <scope>NUCLEOTIDE SEQUENCE [LARGE SCALE GENOMIC DNA]</scope>
    <source>
        <strain evidence="4">ND90Pr / ATCC 201652</strain>
    </source>
</reference>
<keyword evidence="2" id="KW-0812">Transmembrane</keyword>
<keyword evidence="2" id="KW-1133">Transmembrane helix</keyword>
<dbReference type="KEGG" id="bsc:COCSADRAFT_345599"/>
<sequence>MQMQMQHKNQCPPVVHMYVHVPSLHSCVCNQVQVHFTYAAHAHDADDDSLAPRWTTTRPLRSQIQIALDKTRRLAKRPQPCVPSPAILILAGAHGAATLIIHAFFRTRITSSKWARWEKVGPGHASCNTVSELDALPIYEPRFLASSPMYTLCTLLATVCTTCPITHLLCTPTPTPVQTESSAPWPTHALTCIQLGCTLPRPPTLSATEWECGTKDSFPWGLLHKTLLPSAKTRPLSPFTSLLPTRNLLLHPTLPIPARNNHLHRPLGHPLSTSAPSRAQPLGYNP</sequence>
<organism evidence="3 4">
    <name type="scientific">Cochliobolus sativus (strain ND90Pr / ATCC 201652)</name>
    <name type="common">Common root rot and spot blotch fungus</name>
    <name type="synonym">Bipolaris sorokiniana</name>
    <dbReference type="NCBI Taxonomy" id="665912"/>
    <lineage>
        <taxon>Eukaryota</taxon>
        <taxon>Fungi</taxon>
        <taxon>Dikarya</taxon>
        <taxon>Ascomycota</taxon>
        <taxon>Pezizomycotina</taxon>
        <taxon>Dothideomycetes</taxon>
        <taxon>Pleosporomycetidae</taxon>
        <taxon>Pleosporales</taxon>
        <taxon>Pleosporineae</taxon>
        <taxon>Pleosporaceae</taxon>
        <taxon>Bipolaris</taxon>
    </lineage>
</organism>
<dbReference type="HOGENOM" id="CLU_104263_0_0_1"/>
<dbReference type="GeneID" id="19137723"/>
<gene>
    <name evidence="3" type="ORF">COCSADRAFT_345599</name>
</gene>
<dbReference type="EMBL" id="KB445650">
    <property type="protein sequence ID" value="EMD60345.1"/>
    <property type="molecule type" value="Genomic_DNA"/>
</dbReference>